<organism evidence="2 3">
    <name type="scientific">Oculimacula yallundae</name>
    <dbReference type="NCBI Taxonomy" id="86028"/>
    <lineage>
        <taxon>Eukaryota</taxon>
        <taxon>Fungi</taxon>
        <taxon>Dikarya</taxon>
        <taxon>Ascomycota</taxon>
        <taxon>Pezizomycotina</taxon>
        <taxon>Leotiomycetes</taxon>
        <taxon>Helotiales</taxon>
        <taxon>Ploettnerulaceae</taxon>
        <taxon>Oculimacula</taxon>
    </lineage>
</organism>
<sequence length="606" mass="64700">MLPLQSFVSKLSLLGLVKAQIATLSLGDLQQCNPPGVATPSLTGVTLDVSGGTTPEEGIDIFLSPDLHALVQSTVETSCQEVNPDCLQKVTDLISGPNTELRARQLLLTAYAVFELIQFAVELTVVIIAAVAAHVATPNSVLAHVSVPPVQLTHMSSFATATATVVLVNGVPPFTIIPTPSPTVVTETSTPLATTFTSVADGHNPGDVVSSLPDDIAKRIEEFIRRSTERAAGNALGQSLVKRERTKDFGPVLCADQGIILNVVPGAPFAKIRLAGLEPLPLAVAGAVPAMNAAMDFADRMAPKLHTPHPAARRFAVFAFALSTLVFKFDQPLGVFNTIPAESLKGTITSAPASSTSSSSSGFHCETSTASDEAPKITTTATIPWYATSFIPTLFPVVSKCTDATSFPYDTFLGTYGKFCDEVGKGQSSLDWNVDNSGNKLQALRRRDVNSVQQRSSQLDSDTWNDWRVNLNWAAGEVPGNKCSRSCSEAFAFLATSCGKASRRNSMSIGGDVYVNCGKYSFRIIAPPSDPEPTPKLEPAPAPQPAPVLGSPKLGPLECHTKDQFGSWHADVHSAEQKKWAKKTHAKKTKSSILRPKYLKQLHLRF</sequence>
<evidence type="ECO:0000313" key="2">
    <source>
        <dbReference type="EMBL" id="KAL2070255.1"/>
    </source>
</evidence>
<dbReference type="Proteomes" id="UP001595075">
    <property type="component" value="Unassembled WGS sequence"/>
</dbReference>
<evidence type="ECO:0000256" key="1">
    <source>
        <dbReference type="SAM" id="SignalP"/>
    </source>
</evidence>
<keyword evidence="1" id="KW-0732">Signal</keyword>
<protein>
    <submittedName>
        <fullName evidence="2">Uncharacterized protein</fullName>
    </submittedName>
</protein>
<proteinExistence type="predicted"/>
<evidence type="ECO:0000313" key="3">
    <source>
        <dbReference type="Proteomes" id="UP001595075"/>
    </source>
</evidence>
<name>A0ABR4CKE7_9HELO</name>
<keyword evidence="3" id="KW-1185">Reference proteome</keyword>
<dbReference type="EMBL" id="JAZHXI010000006">
    <property type="protein sequence ID" value="KAL2070255.1"/>
    <property type="molecule type" value="Genomic_DNA"/>
</dbReference>
<feature type="signal peptide" evidence="1">
    <location>
        <begin position="1"/>
        <end position="19"/>
    </location>
</feature>
<feature type="chain" id="PRO_5046106718" evidence="1">
    <location>
        <begin position="20"/>
        <end position="606"/>
    </location>
</feature>
<comment type="caution">
    <text evidence="2">The sequence shown here is derived from an EMBL/GenBank/DDBJ whole genome shotgun (WGS) entry which is preliminary data.</text>
</comment>
<reference evidence="2 3" key="1">
    <citation type="journal article" date="2024" name="Commun. Biol.">
        <title>Comparative genomic analysis of thermophilic fungi reveals convergent evolutionary adaptations and gene losses.</title>
        <authorList>
            <person name="Steindorff A.S."/>
            <person name="Aguilar-Pontes M.V."/>
            <person name="Robinson A.J."/>
            <person name="Andreopoulos B."/>
            <person name="LaButti K."/>
            <person name="Kuo A."/>
            <person name="Mondo S."/>
            <person name="Riley R."/>
            <person name="Otillar R."/>
            <person name="Haridas S."/>
            <person name="Lipzen A."/>
            <person name="Grimwood J."/>
            <person name="Schmutz J."/>
            <person name="Clum A."/>
            <person name="Reid I.D."/>
            <person name="Moisan M.C."/>
            <person name="Butler G."/>
            <person name="Nguyen T.T.M."/>
            <person name="Dewar K."/>
            <person name="Conant G."/>
            <person name="Drula E."/>
            <person name="Henrissat B."/>
            <person name="Hansel C."/>
            <person name="Singer S."/>
            <person name="Hutchinson M.I."/>
            <person name="de Vries R.P."/>
            <person name="Natvig D.O."/>
            <person name="Powell A.J."/>
            <person name="Tsang A."/>
            <person name="Grigoriev I.V."/>
        </authorList>
    </citation>
    <scope>NUCLEOTIDE SEQUENCE [LARGE SCALE GENOMIC DNA]</scope>
    <source>
        <strain evidence="2 3">CBS 494.80</strain>
    </source>
</reference>
<gene>
    <name evidence="2" type="ORF">VTL71DRAFT_13281</name>
</gene>
<accession>A0ABR4CKE7</accession>